<dbReference type="Pfam" id="PF12937">
    <property type="entry name" value="F-box-like"/>
    <property type="match status" value="1"/>
</dbReference>
<feature type="domain" description="F-box" evidence="1">
    <location>
        <begin position="27"/>
        <end position="75"/>
    </location>
</feature>
<dbReference type="InterPro" id="IPR036047">
    <property type="entry name" value="F-box-like_dom_sf"/>
</dbReference>
<dbReference type="SMART" id="SM00367">
    <property type="entry name" value="LRR_CC"/>
    <property type="match status" value="4"/>
</dbReference>
<keyword evidence="3" id="KW-1185">Reference proteome</keyword>
<evidence type="ECO:0000313" key="2">
    <source>
        <dbReference type="EMBL" id="TVU02095.1"/>
    </source>
</evidence>
<dbReference type="PROSITE" id="PS50181">
    <property type="entry name" value="FBOX"/>
    <property type="match status" value="1"/>
</dbReference>
<proteinExistence type="predicted"/>
<dbReference type="Gene3D" id="3.80.10.10">
    <property type="entry name" value="Ribonuclease Inhibitor"/>
    <property type="match status" value="1"/>
</dbReference>
<dbReference type="Gene3D" id="1.20.1280.50">
    <property type="match status" value="1"/>
</dbReference>
<comment type="caution">
    <text evidence="2">The sequence shown here is derived from an EMBL/GenBank/DDBJ whole genome shotgun (WGS) entry which is preliminary data.</text>
</comment>
<dbReference type="Proteomes" id="UP000324897">
    <property type="component" value="Unassembled WGS sequence"/>
</dbReference>
<evidence type="ECO:0000259" key="1">
    <source>
        <dbReference type="PROSITE" id="PS50181"/>
    </source>
</evidence>
<dbReference type="InterPro" id="IPR006553">
    <property type="entry name" value="Leu-rich_rpt_Cys-con_subtyp"/>
</dbReference>
<dbReference type="AlphaFoldDB" id="A0A5J9SSY8"/>
<accession>A0A5J9SSY8</accession>
<dbReference type="OrthoDB" id="2095648at2759"/>
<protein>
    <recommendedName>
        <fullName evidence="1">F-box domain-containing protein</fullName>
    </recommendedName>
</protein>
<feature type="non-terminal residue" evidence="2">
    <location>
        <position position="1"/>
    </location>
</feature>
<dbReference type="Gramene" id="TVU02095">
    <property type="protein sequence ID" value="TVU02095"/>
    <property type="gene ID" value="EJB05_52461"/>
</dbReference>
<dbReference type="InterPro" id="IPR001810">
    <property type="entry name" value="F-box_dom"/>
</dbReference>
<dbReference type="PANTHER" id="PTHR38926:SF79">
    <property type="entry name" value="OS08G0195800 PROTEIN"/>
    <property type="match status" value="1"/>
</dbReference>
<dbReference type="PANTHER" id="PTHR38926">
    <property type="entry name" value="F-BOX DOMAIN CONTAINING PROTEIN, EXPRESSED"/>
    <property type="match status" value="1"/>
</dbReference>
<reference evidence="2 3" key="1">
    <citation type="journal article" date="2019" name="Sci. Rep.">
        <title>A high-quality genome of Eragrostis curvula grass provides insights into Poaceae evolution and supports new strategies to enhance forage quality.</title>
        <authorList>
            <person name="Carballo J."/>
            <person name="Santos B.A.C.M."/>
            <person name="Zappacosta D."/>
            <person name="Garbus I."/>
            <person name="Selva J.P."/>
            <person name="Gallo C.A."/>
            <person name="Diaz A."/>
            <person name="Albertini E."/>
            <person name="Caccamo M."/>
            <person name="Echenique V."/>
        </authorList>
    </citation>
    <scope>NUCLEOTIDE SEQUENCE [LARGE SCALE GENOMIC DNA]</scope>
    <source>
        <strain evidence="3">cv. Victoria</strain>
        <tissue evidence="2">Leaf</tissue>
    </source>
</reference>
<sequence length="345" mass="38997">MPSRRGGGRRRCGRCRRAHRREKAAERDWADGLPIGALLAILGRLDRIDVLMAAELVCHSWRRAARDEPSLWRRITMRGHEEIAAKLNRCGMACEAVRRSSGWCEAFCGKYAGDDGFLIYLSEQAPCLKSLRLISCDGVTDEGLIEAVKELPYLEELEILLCNNVGDSMVYGVIGVVCPQLKHFSLIKPPSNSRRRTNDHQEIEGIASMRALCSLHLFGNPLTNAGLETILDNCLKLESLDIRRCFNVNMDETLRAKGSRIKTLRLPYDPTDDSDFQVKKPRTPVAVTPTWFSDRHSFCSLCFCNDNSDDDASADSDFYCAPSRYEEDLDKYDSVLPYSMRTFLK</sequence>
<gene>
    <name evidence="2" type="ORF">EJB05_52461</name>
</gene>
<dbReference type="EMBL" id="RWGY01000361">
    <property type="protein sequence ID" value="TVU02095.1"/>
    <property type="molecule type" value="Genomic_DNA"/>
</dbReference>
<dbReference type="InterPro" id="IPR032675">
    <property type="entry name" value="LRR_dom_sf"/>
</dbReference>
<dbReference type="SUPFAM" id="SSF81383">
    <property type="entry name" value="F-box domain"/>
    <property type="match status" value="1"/>
</dbReference>
<dbReference type="SUPFAM" id="SSF52047">
    <property type="entry name" value="RNI-like"/>
    <property type="match status" value="1"/>
</dbReference>
<name>A0A5J9SSY8_9POAL</name>
<organism evidence="2 3">
    <name type="scientific">Eragrostis curvula</name>
    <name type="common">weeping love grass</name>
    <dbReference type="NCBI Taxonomy" id="38414"/>
    <lineage>
        <taxon>Eukaryota</taxon>
        <taxon>Viridiplantae</taxon>
        <taxon>Streptophyta</taxon>
        <taxon>Embryophyta</taxon>
        <taxon>Tracheophyta</taxon>
        <taxon>Spermatophyta</taxon>
        <taxon>Magnoliopsida</taxon>
        <taxon>Liliopsida</taxon>
        <taxon>Poales</taxon>
        <taxon>Poaceae</taxon>
        <taxon>PACMAD clade</taxon>
        <taxon>Chloridoideae</taxon>
        <taxon>Eragrostideae</taxon>
        <taxon>Eragrostidinae</taxon>
        <taxon>Eragrostis</taxon>
    </lineage>
</organism>
<evidence type="ECO:0000313" key="3">
    <source>
        <dbReference type="Proteomes" id="UP000324897"/>
    </source>
</evidence>